<dbReference type="InterPro" id="IPR045473">
    <property type="entry name" value="ASM_C"/>
</dbReference>
<reference evidence="9" key="1">
    <citation type="submission" date="2022-11" db="EMBL/GenBank/DDBJ databases">
        <title>Centuries of genome instability and evolution in soft-shell clam transmissible cancer (bioRxiv).</title>
        <authorList>
            <person name="Hart S.F.M."/>
            <person name="Yonemitsu M.A."/>
            <person name="Giersch R.M."/>
            <person name="Beal B.F."/>
            <person name="Arriagada G."/>
            <person name="Davis B.W."/>
            <person name="Ostrander E.A."/>
            <person name="Goff S.P."/>
            <person name="Metzger M.J."/>
        </authorList>
    </citation>
    <scope>NUCLEOTIDE SEQUENCE</scope>
    <source>
        <strain evidence="9">MELC-2E11</strain>
        <tissue evidence="9">Siphon/mantle</tissue>
    </source>
</reference>
<accession>A0ABY7FIK6</accession>
<evidence type="ECO:0000313" key="10">
    <source>
        <dbReference type="Proteomes" id="UP001164746"/>
    </source>
</evidence>
<keyword evidence="4" id="KW-0378">Hydrolase</keyword>
<dbReference type="InterPro" id="IPR004843">
    <property type="entry name" value="Calcineurin-like_PHP"/>
</dbReference>
<evidence type="ECO:0000313" key="9">
    <source>
        <dbReference type="EMBL" id="WAR21164.1"/>
    </source>
</evidence>
<evidence type="ECO:0000256" key="2">
    <source>
        <dbReference type="ARBA" id="ARBA00008234"/>
    </source>
</evidence>
<feature type="compositionally biased region" description="Polar residues" evidence="6">
    <location>
        <begin position="30"/>
        <end position="52"/>
    </location>
</feature>
<gene>
    <name evidence="9" type="ORF">MAR_015138</name>
</gene>
<dbReference type="PANTHER" id="PTHR10340">
    <property type="entry name" value="SPHINGOMYELIN PHOSPHODIESTERASE"/>
    <property type="match status" value="1"/>
</dbReference>
<evidence type="ECO:0000259" key="7">
    <source>
        <dbReference type="Pfam" id="PF00149"/>
    </source>
</evidence>
<name>A0ABY7FIK6_MYAAR</name>
<protein>
    <submittedName>
        <fullName evidence="9">ASM3B-like protein</fullName>
    </submittedName>
</protein>
<dbReference type="Pfam" id="PF00149">
    <property type="entry name" value="Metallophos"/>
    <property type="match status" value="1"/>
</dbReference>
<keyword evidence="3" id="KW-0964">Secreted</keyword>
<evidence type="ECO:0000256" key="4">
    <source>
        <dbReference type="ARBA" id="ARBA00022801"/>
    </source>
</evidence>
<proteinExistence type="inferred from homology"/>
<dbReference type="InterPro" id="IPR029052">
    <property type="entry name" value="Metallo-depent_PP-like"/>
</dbReference>
<evidence type="ECO:0000256" key="3">
    <source>
        <dbReference type="ARBA" id="ARBA00022525"/>
    </source>
</evidence>
<dbReference type="Pfam" id="PF19272">
    <property type="entry name" value="ASMase_C"/>
    <property type="match status" value="1"/>
</dbReference>
<dbReference type="Proteomes" id="UP001164746">
    <property type="component" value="Chromosome 12"/>
</dbReference>
<feature type="region of interest" description="Disordered" evidence="6">
    <location>
        <begin position="30"/>
        <end position="58"/>
    </location>
</feature>
<dbReference type="EMBL" id="CP111023">
    <property type="protein sequence ID" value="WAR21164.1"/>
    <property type="molecule type" value="Genomic_DNA"/>
</dbReference>
<evidence type="ECO:0000256" key="6">
    <source>
        <dbReference type="SAM" id="MobiDB-lite"/>
    </source>
</evidence>
<comment type="subcellular location">
    <subcellularLocation>
        <location evidence="1">Secreted</location>
    </subcellularLocation>
</comment>
<evidence type="ECO:0000256" key="5">
    <source>
        <dbReference type="ARBA" id="ARBA00023180"/>
    </source>
</evidence>
<dbReference type="SUPFAM" id="SSF56300">
    <property type="entry name" value="Metallo-dependent phosphatases"/>
    <property type="match status" value="1"/>
</dbReference>
<evidence type="ECO:0000259" key="8">
    <source>
        <dbReference type="Pfam" id="PF19272"/>
    </source>
</evidence>
<feature type="domain" description="Calcineurin-like phosphoesterase" evidence="7">
    <location>
        <begin position="73"/>
        <end position="224"/>
    </location>
</feature>
<keyword evidence="10" id="KW-1185">Reference proteome</keyword>
<comment type="similarity">
    <text evidence="2">Belongs to the acid sphingomyelinase family.</text>
</comment>
<dbReference type="PANTHER" id="PTHR10340:SF57">
    <property type="entry name" value="METALLOPHOS DOMAIN-CONTAINING PROTEIN"/>
    <property type="match status" value="1"/>
</dbReference>
<evidence type="ECO:0000256" key="1">
    <source>
        <dbReference type="ARBA" id="ARBA00004613"/>
    </source>
</evidence>
<organism evidence="9 10">
    <name type="scientific">Mya arenaria</name>
    <name type="common">Soft-shell clam</name>
    <dbReference type="NCBI Taxonomy" id="6604"/>
    <lineage>
        <taxon>Eukaryota</taxon>
        <taxon>Metazoa</taxon>
        <taxon>Spiralia</taxon>
        <taxon>Lophotrochozoa</taxon>
        <taxon>Mollusca</taxon>
        <taxon>Bivalvia</taxon>
        <taxon>Autobranchia</taxon>
        <taxon>Heteroconchia</taxon>
        <taxon>Euheterodonta</taxon>
        <taxon>Imparidentia</taxon>
        <taxon>Neoheterodontei</taxon>
        <taxon>Myida</taxon>
        <taxon>Myoidea</taxon>
        <taxon>Myidae</taxon>
        <taxon>Mya</taxon>
    </lineage>
</organism>
<feature type="domain" description="Sphingomyelin phosphodiesterase C-terminal" evidence="8">
    <location>
        <begin position="241"/>
        <end position="377"/>
    </location>
</feature>
<sequence>MREGIRDERRRKDVTFGTSLTFTTILRTTGDNCRATQTPNRRNQGSMGTSGVTRPGHLSIVPSRRWPNIELTDTVLHTGNENLNYTINADILDNVTEIIDNVMGSVPVFATFGNHDYYPNNQFPPTNNLLYNDTWDRSILHKEDGPWSEDCGIKHKSVLYLEQSGVGLERSGGPAVLVTAHIPPGPHTPSDTWWMHEQFHTPLVETLRRYTDVIVAMHFGHDHADGFKVLSGNSGNHKAPIFMAPSVTPWRYIIPNVIGPAHNPGIRLVKYERTTGRHLDIQQYYLDLENANNNGSDIWGLEYTATSAYGIDDLTAESLEKAIEKIKKPGSEEFNRYVHFHDVSPPVLLKEECDHICHGVIVCGFTHFDVEGYEQCKTDMTSGAGKINVSVMAFLLIYHLLRYLQ</sequence>
<keyword evidence="5" id="KW-0325">Glycoprotein</keyword>